<organism evidence="1 2">
    <name type="scientific">Effusibacillus consociatus</name>
    <dbReference type="NCBI Taxonomy" id="1117041"/>
    <lineage>
        <taxon>Bacteria</taxon>
        <taxon>Bacillati</taxon>
        <taxon>Bacillota</taxon>
        <taxon>Bacilli</taxon>
        <taxon>Bacillales</taxon>
        <taxon>Alicyclobacillaceae</taxon>
        <taxon>Effusibacillus</taxon>
    </lineage>
</organism>
<dbReference type="EMBL" id="JBHSHC010000152">
    <property type="protein sequence ID" value="MFC4769926.1"/>
    <property type="molecule type" value="Genomic_DNA"/>
</dbReference>
<protein>
    <submittedName>
        <fullName evidence="1">Uncharacterized protein</fullName>
    </submittedName>
</protein>
<sequence length="69" mass="7668">MKMLLSSILLIVAVTGCSNTQHVNLNENKQKATVKEAENKWQVSSTFDLPAKDVEGKDILIKLRGEKGR</sequence>
<comment type="caution">
    <text evidence="1">The sequence shown here is derived from an EMBL/GenBank/DDBJ whole genome shotgun (WGS) entry which is preliminary data.</text>
</comment>
<dbReference type="Proteomes" id="UP001596002">
    <property type="component" value="Unassembled WGS sequence"/>
</dbReference>
<keyword evidence="2" id="KW-1185">Reference proteome</keyword>
<name>A0ABV9Q765_9BACL</name>
<gene>
    <name evidence="1" type="ORF">ACFO8Q_21815</name>
</gene>
<reference evidence="2" key="1">
    <citation type="journal article" date="2019" name="Int. J. Syst. Evol. Microbiol.">
        <title>The Global Catalogue of Microorganisms (GCM) 10K type strain sequencing project: providing services to taxonomists for standard genome sequencing and annotation.</title>
        <authorList>
            <consortium name="The Broad Institute Genomics Platform"/>
            <consortium name="The Broad Institute Genome Sequencing Center for Infectious Disease"/>
            <person name="Wu L."/>
            <person name="Ma J."/>
        </authorList>
    </citation>
    <scope>NUCLEOTIDE SEQUENCE [LARGE SCALE GENOMIC DNA]</scope>
    <source>
        <strain evidence="2">WYCCWR 12678</strain>
    </source>
</reference>
<evidence type="ECO:0000313" key="2">
    <source>
        <dbReference type="Proteomes" id="UP001596002"/>
    </source>
</evidence>
<evidence type="ECO:0000313" key="1">
    <source>
        <dbReference type="EMBL" id="MFC4769926.1"/>
    </source>
</evidence>
<dbReference type="PROSITE" id="PS51257">
    <property type="entry name" value="PROKAR_LIPOPROTEIN"/>
    <property type="match status" value="1"/>
</dbReference>
<dbReference type="RefSeq" id="WP_380029011.1">
    <property type="nucleotide sequence ID" value="NZ_JBHSHC010000152.1"/>
</dbReference>
<proteinExistence type="predicted"/>
<accession>A0ABV9Q765</accession>